<name>X1DWU6_9ZZZZ</name>
<gene>
    <name evidence="1" type="ORF">S01H4_56286</name>
</gene>
<organism evidence="1">
    <name type="scientific">marine sediment metagenome</name>
    <dbReference type="NCBI Taxonomy" id="412755"/>
    <lineage>
        <taxon>unclassified sequences</taxon>
        <taxon>metagenomes</taxon>
        <taxon>ecological metagenomes</taxon>
    </lineage>
</organism>
<reference evidence="1" key="1">
    <citation type="journal article" date="2014" name="Front. Microbiol.">
        <title>High frequency of phylogenetically diverse reductive dehalogenase-homologous genes in deep subseafloor sedimentary metagenomes.</title>
        <authorList>
            <person name="Kawai M."/>
            <person name="Futagami T."/>
            <person name="Toyoda A."/>
            <person name="Takaki Y."/>
            <person name="Nishi S."/>
            <person name="Hori S."/>
            <person name="Arai W."/>
            <person name="Tsubouchi T."/>
            <person name="Morono Y."/>
            <person name="Uchiyama I."/>
            <person name="Ito T."/>
            <person name="Fujiyama A."/>
            <person name="Inagaki F."/>
            <person name="Takami H."/>
        </authorList>
    </citation>
    <scope>NUCLEOTIDE SEQUENCE</scope>
    <source>
        <strain evidence="1">Expedition CK06-06</strain>
    </source>
</reference>
<feature type="non-terminal residue" evidence="1">
    <location>
        <position position="46"/>
    </location>
</feature>
<evidence type="ECO:0000313" key="1">
    <source>
        <dbReference type="EMBL" id="GAH12675.1"/>
    </source>
</evidence>
<accession>X1DWU6</accession>
<protein>
    <submittedName>
        <fullName evidence="1">Uncharacterized protein</fullName>
    </submittedName>
</protein>
<sequence length="46" mass="5807">MSSRSFNKMYKEIHQLQNHKGRYYRKWLRNYTKWVRTRSTAVVRSN</sequence>
<comment type="caution">
    <text evidence="1">The sequence shown here is derived from an EMBL/GenBank/DDBJ whole genome shotgun (WGS) entry which is preliminary data.</text>
</comment>
<dbReference type="AlphaFoldDB" id="X1DWU6"/>
<proteinExistence type="predicted"/>
<dbReference type="EMBL" id="BART01032599">
    <property type="protein sequence ID" value="GAH12675.1"/>
    <property type="molecule type" value="Genomic_DNA"/>
</dbReference>